<evidence type="ECO:0000259" key="2">
    <source>
        <dbReference type="Pfam" id="PF13490"/>
    </source>
</evidence>
<dbReference type="AlphaFoldDB" id="A0A5C6CGL9"/>
<evidence type="ECO:0000256" key="1">
    <source>
        <dbReference type="SAM" id="Phobius"/>
    </source>
</evidence>
<feature type="domain" description="Putative zinc-finger" evidence="2">
    <location>
        <begin position="74"/>
        <end position="108"/>
    </location>
</feature>
<keyword evidence="1" id="KW-0812">Transmembrane</keyword>
<dbReference type="EMBL" id="SJPT01000004">
    <property type="protein sequence ID" value="TWU23225.1"/>
    <property type="molecule type" value="Genomic_DNA"/>
</dbReference>
<evidence type="ECO:0000313" key="3">
    <source>
        <dbReference type="EMBL" id="TWU23225.1"/>
    </source>
</evidence>
<keyword evidence="1" id="KW-1133">Transmembrane helix</keyword>
<evidence type="ECO:0000313" key="4">
    <source>
        <dbReference type="Proteomes" id="UP000316304"/>
    </source>
</evidence>
<dbReference type="InterPro" id="IPR027383">
    <property type="entry name" value="Znf_put"/>
</dbReference>
<proteinExistence type="predicted"/>
<organism evidence="3 4">
    <name type="scientific">Novipirellula galeiformis</name>
    <dbReference type="NCBI Taxonomy" id="2528004"/>
    <lineage>
        <taxon>Bacteria</taxon>
        <taxon>Pseudomonadati</taxon>
        <taxon>Planctomycetota</taxon>
        <taxon>Planctomycetia</taxon>
        <taxon>Pirellulales</taxon>
        <taxon>Pirellulaceae</taxon>
        <taxon>Novipirellula</taxon>
    </lineage>
</organism>
<name>A0A5C6CGL9_9BACT</name>
<dbReference type="Proteomes" id="UP000316304">
    <property type="component" value="Unassembled WGS sequence"/>
</dbReference>
<keyword evidence="1" id="KW-0472">Membrane</keyword>
<dbReference type="Pfam" id="PF13490">
    <property type="entry name" value="zf-HC2"/>
    <property type="match status" value="1"/>
</dbReference>
<protein>
    <recommendedName>
        <fullName evidence="2">Putative zinc-finger domain-containing protein</fullName>
    </recommendedName>
</protein>
<feature type="transmembrane region" description="Helical" evidence="1">
    <location>
        <begin position="35"/>
        <end position="54"/>
    </location>
</feature>
<accession>A0A5C6CGL9</accession>
<sequence length="144" mass="16088">MVRQTNENHDLWSDCPPGTIAHLHDRIVSQRKRQVAIRIGGPMIVVMLLALGMGRFSQTSSQPCPEFNFGGVTCSDVQTHFQAFTMHELEPAQHEAMAIHLDQCPNCRDILKATKVPASNIVSRPVSTQFRGTRALSILIPWDQ</sequence>
<dbReference type="RefSeq" id="WP_197169206.1">
    <property type="nucleotide sequence ID" value="NZ_SJPT01000004.1"/>
</dbReference>
<comment type="caution">
    <text evidence="3">The sequence shown here is derived from an EMBL/GenBank/DDBJ whole genome shotgun (WGS) entry which is preliminary data.</text>
</comment>
<keyword evidence="4" id="KW-1185">Reference proteome</keyword>
<reference evidence="3 4" key="1">
    <citation type="submission" date="2019-02" db="EMBL/GenBank/DDBJ databases">
        <title>Deep-cultivation of Planctomycetes and their phenomic and genomic characterization uncovers novel biology.</title>
        <authorList>
            <person name="Wiegand S."/>
            <person name="Jogler M."/>
            <person name="Boedeker C."/>
            <person name="Pinto D."/>
            <person name="Vollmers J."/>
            <person name="Rivas-Marin E."/>
            <person name="Kohn T."/>
            <person name="Peeters S.H."/>
            <person name="Heuer A."/>
            <person name="Rast P."/>
            <person name="Oberbeckmann S."/>
            <person name="Bunk B."/>
            <person name="Jeske O."/>
            <person name="Meyerdierks A."/>
            <person name="Storesund J.E."/>
            <person name="Kallscheuer N."/>
            <person name="Luecker S."/>
            <person name="Lage O.M."/>
            <person name="Pohl T."/>
            <person name="Merkel B.J."/>
            <person name="Hornburger P."/>
            <person name="Mueller R.-W."/>
            <person name="Bruemmer F."/>
            <person name="Labrenz M."/>
            <person name="Spormann A.M."/>
            <person name="Op Den Camp H."/>
            <person name="Overmann J."/>
            <person name="Amann R."/>
            <person name="Jetten M.S.M."/>
            <person name="Mascher T."/>
            <person name="Medema M.H."/>
            <person name="Devos D.P."/>
            <person name="Kaster A.-K."/>
            <person name="Ovreas L."/>
            <person name="Rohde M."/>
            <person name="Galperin M.Y."/>
            <person name="Jogler C."/>
        </authorList>
    </citation>
    <scope>NUCLEOTIDE SEQUENCE [LARGE SCALE GENOMIC DNA]</scope>
    <source>
        <strain evidence="3 4">Pla52o</strain>
    </source>
</reference>
<gene>
    <name evidence="3" type="ORF">Pla52o_27610</name>
</gene>